<evidence type="ECO:0000259" key="2">
    <source>
        <dbReference type="Pfam" id="PF00582"/>
    </source>
</evidence>
<dbReference type="InterPro" id="IPR006015">
    <property type="entry name" value="Universal_stress_UspA"/>
</dbReference>
<dbReference type="EMBL" id="JADLQN010000001">
    <property type="protein sequence ID" value="MBF6353952.1"/>
    <property type="molecule type" value="Genomic_DNA"/>
</dbReference>
<feature type="domain" description="UspA" evidence="2">
    <location>
        <begin position="163"/>
        <end position="294"/>
    </location>
</feature>
<evidence type="ECO:0000313" key="3">
    <source>
        <dbReference type="EMBL" id="MBF6353952.1"/>
    </source>
</evidence>
<sequence length="294" mass="30654">MSARETPGNAPILVAVDGSPSSQQAAAWAAVTAALHNAPLHVFTAIDDCAGPARILSAADRERRRGEGEGVVAAAARIASEAVAAEQKTGPDITTEVCADLVIPTLLERSATVRMIVLGSRGTGAYLPGLLGSVTTAVVRHATCPVAVIPDRPVHDEPLRRAPVVVGVDGSRHSAAAVDFAVAEAARRGVDLVAVHSWCDTSTVCLPADWEAIRTAEEAVLAERMAGYGQDYPEVTIRRIVVSDRPVRALHQAAAQAQMLVVGSRGRGGFTGMQLGSTSNALLHMVECPMVVVR</sequence>
<dbReference type="InterPro" id="IPR006016">
    <property type="entry name" value="UspA"/>
</dbReference>
<protein>
    <submittedName>
        <fullName evidence="3">Universal stress protein</fullName>
    </submittedName>
</protein>
<dbReference type="PANTHER" id="PTHR46268">
    <property type="entry name" value="STRESS RESPONSE PROTEIN NHAX"/>
    <property type="match status" value="1"/>
</dbReference>
<dbReference type="PANTHER" id="PTHR46268:SF6">
    <property type="entry name" value="UNIVERSAL STRESS PROTEIN UP12"/>
    <property type="match status" value="1"/>
</dbReference>
<dbReference type="PRINTS" id="PR01438">
    <property type="entry name" value="UNVRSLSTRESS"/>
</dbReference>
<dbReference type="RefSeq" id="WP_195000785.1">
    <property type="nucleotide sequence ID" value="NZ_JADLQN010000001.1"/>
</dbReference>
<keyword evidence="4" id="KW-1185">Reference proteome</keyword>
<dbReference type="Proteomes" id="UP000707731">
    <property type="component" value="Unassembled WGS sequence"/>
</dbReference>
<dbReference type="Gene3D" id="3.40.50.620">
    <property type="entry name" value="HUPs"/>
    <property type="match status" value="2"/>
</dbReference>
<dbReference type="InterPro" id="IPR014729">
    <property type="entry name" value="Rossmann-like_a/b/a_fold"/>
</dbReference>
<evidence type="ECO:0000313" key="4">
    <source>
        <dbReference type="Proteomes" id="UP000707731"/>
    </source>
</evidence>
<reference evidence="3 4" key="1">
    <citation type="submission" date="2020-10" db="EMBL/GenBank/DDBJ databases">
        <title>Identification of Nocardia species via Next-generation sequencing and recognition of intraspecies genetic diversity.</title>
        <authorList>
            <person name="Li P."/>
            <person name="Li P."/>
            <person name="Lu B."/>
        </authorList>
    </citation>
    <scope>NUCLEOTIDE SEQUENCE [LARGE SCALE GENOMIC DNA]</scope>
    <source>
        <strain evidence="3 4">BJ06-0143</strain>
    </source>
</reference>
<accession>A0ABS0D652</accession>
<comment type="caution">
    <text evidence="3">The sequence shown here is derived from an EMBL/GenBank/DDBJ whole genome shotgun (WGS) entry which is preliminary data.</text>
</comment>
<organism evidence="3 4">
    <name type="scientific">Nocardia higoensis</name>
    <dbReference type="NCBI Taxonomy" id="228599"/>
    <lineage>
        <taxon>Bacteria</taxon>
        <taxon>Bacillati</taxon>
        <taxon>Actinomycetota</taxon>
        <taxon>Actinomycetes</taxon>
        <taxon>Mycobacteriales</taxon>
        <taxon>Nocardiaceae</taxon>
        <taxon>Nocardia</taxon>
    </lineage>
</organism>
<evidence type="ECO:0000256" key="1">
    <source>
        <dbReference type="ARBA" id="ARBA00008791"/>
    </source>
</evidence>
<dbReference type="Pfam" id="PF00582">
    <property type="entry name" value="Usp"/>
    <property type="match status" value="2"/>
</dbReference>
<gene>
    <name evidence="3" type="ORF">IU449_05200</name>
</gene>
<feature type="domain" description="UspA" evidence="2">
    <location>
        <begin position="11"/>
        <end position="150"/>
    </location>
</feature>
<proteinExistence type="inferred from homology"/>
<name>A0ABS0D652_9NOCA</name>
<dbReference type="SUPFAM" id="SSF52402">
    <property type="entry name" value="Adenine nucleotide alpha hydrolases-like"/>
    <property type="match status" value="2"/>
</dbReference>
<comment type="similarity">
    <text evidence="1">Belongs to the universal stress protein A family.</text>
</comment>